<keyword evidence="1" id="KW-1133">Transmembrane helix</keyword>
<dbReference type="AlphaFoldDB" id="A0A520XDW2"/>
<dbReference type="InterPro" id="IPR023346">
    <property type="entry name" value="Lysozyme-like_dom_sf"/>
</dbReference>
<name>A0A520XDW2_9DELT</name>
<dbReference type="CDD" id="cd00254">
    <property type="entry name" value="LT-like"/>
    <property type="match status" value="1"/>
</dbReference>
<proteinExistence type="predicted"/>
<dbReference type="EMBL" id="SHMQ01000011">
    <property type="protein sequence ID" value="RZV39295.1"/>
    <property type="molecule type" value="Genomic_DNA"/>
</dbReference>
<feature type="transmembrane region" description="Helical" evidence="1">
    <location>
        <begin position="6"/>
        <end position="25"/>
    </location>
</feature>
<dbReference type="PANTHER" id="PTHR37423">
    <property type="entry name" value="SOLUBLE LYTIC MUREIN TRANSGLYCOSYLASE-RELATED"/>
    <property type="match status" value="1"/>
</dbReference>
<sequence>MNNLAKIILIFRLWYLSIMLSIFLLNTRLIKKFSAPFFIFSVLLLCIFLANFIICLSPVYAAGLNQKRLAETIVYASKKYGIPLPFFIAVMKAESGFNVMALSPKGAVGLMQVMPKTGEEMDINVENPELNIIAGAKYLHYCLKRFGFKPITALACYNAGPDSVRTVYIKNRRKFIIPPYRQTEIYIMRVYRYYIYYRKILR</sequence>
<dbReference type="Proteomes" id="UP000322454">
    <property type="component" value="Unassembled WGS sequence"/>
</dbReference>
<reference evidence="3 4" key="1">
    <citation type="submission" date="2019-01" db="EMBL/GenBank/DDBJ databases">
        <title>Insights into ecological role of a new deltaproteobacterial order Candidatus Sinidesulfobacterales (Sva0485) by metagenomics and metatranscriptomics.</title>
        <authorList>
            <person name="Tan S."/>
            <person name="Liu J."/>
            <person name="Fang Y."/>
            <person name="Hedlund B."/>
            <person name="Lian Z.-H."/>
            <person name="Huang L.-Y."/>
            <person name="Li J.-T."/>
            <person name="Huang L.-N."/>
            <person name="Li W.-J."/>
            <person name="Jiang H.-C."/>
            <person name="Dong H.-L."/>
            <person name="Shu W.-S."/>
        </authorList>
    </citation>
    <scope>NUCLEOTIDE SEQUENCE [LARGE SCALE GENOMIC DNA]</scope>
    <source>
        <strain evidence="3">AP4</strain>
    </source>
</reference>
<comment type="caution">
    <text evidence="3">The sequence shown here is derived from an EMBL/GenBank/DDBJ whole genome shotgun (WGS) entry which is preliminary data.</text>
</comment>
<accession>A0A520XDW2</accession>
<dbReference type="Pfam" id="PF01464">
    <property type="entry name" value="SLT"/>
    <property type="match status" value="1"/>
</dbReference>
<feature type="transmembrane region" description="Helical" evidence="1">
    <location>
        <begin position="37"/>
        <end position="60"/>
    </location>
</feature>
<protein>
    <submittedName>
        <fullName evidence="3">Lytic transglycosylase domain-containing protein</fullName>
    </submittedName>
</protein>
<organism evidence="3 4">
    <name type="scientific">Candidatus Acidulodesulfobacterium acidiphilum</name>
    <dbReference type="NCBI Taxonomy" id="2597224"/>
    <lineage>
        <taxon>Bacteria</taxon>
        <taxon>Deltaproteobacteria</taxon>
        <taxon>Candidatus Acidulodesulfobacterales</taxon>
        <taxon>Candidatus Acidulodesulfobacterium</taxon>
    </lineage>
</organism>
<keyword evidence="1" id="KW-0812">Transmembrane</keyword>
<evidence type="ECO:0000259" key="2">
    <source>
        <dbReference type="Pfam" id="PF01464"/>
    </source>
</evidence>
<dbReference type="Gene3D" id="1.10.530.10">
    <property type="match status" value="1"/>
</dbReference>
<dbReference type="InterPro" id="IPR008258">
    <property type="entry name" value="Transglycosylase_SLT_dom_1"/>
</dbReference>
<keyword evidence="1" id="KW-0472">Membrane</keyword>
<evidence type="ECO:0000313" key="3">
    <source>
        <dbReference type="EMBL" id="RZV39295.1"/>
    </source>
</evidence>
<gene>
    <name evidence="3" type="ORF">EVJ48_05045</name>
</gene>
<evidence type="ECO:0000256" key="1">
    <source>
        <dbReference type="SAM" id="Phobius"/>
    </source>
</evidence>
<dbReference type="SUPFAM" id="SSF53955">
    <property type="entry name" value="Lysozyme-like"/>
    <property type="match status" value="1"/>
</dbReference>
<evidence type="ECO:0000313" key="4">
    <source>
        <dbReference type="Proteomes" id="UP000322454"/>
    </source>
</evidence>
<dbReference type="PANTHER" id="PTHR37423:SF2">
    <property type="entry name" value="MEMBRANE-BOUND LYTIC MUREIN TRANSGLYCOSYLASE C"/>
    <property type="match status" value="1"/>
</dbReference>
<feature type="domain" description="Transglycosylase SLT" evidence="2">
    <location>
        <begin position="73"/>
        <end position="168"/>
    </location>
</feature>